<keyword evidence="3" id="KW-1185">Reference proteome</keyword>
<sequence length="49" mass="5675">MDKILEFTHNISSDEMVTPNIDTEEFLSRECRGGSHSISASKRELFRME</sequence>
<evidence type="ECO:0000313" key="3">
    <source>
        <dbReference type="Proteomes" id="UP000186808"/>
    </source>
</evidence>
<protein>
    <submittedName>
        <fullName evidence="2">Uncharacterized protein</fullName>
    </submittedName>
</protein>
<evidence type="ECO:0000313" key="1">
    <source>
        <dbReference type="EMBL" id="SIQ87779.1"/>
    </source>
</evidence>
<proteinExistence type="predicted"/>
<dbReference type="EMBL" id="FTNL01000004">
    <property type="protein sequence ID" value="SIQ87779.1"/>
    <property type="molecule type" value="Genomic_DNA"/>
</dbReference>
<organism evidence="2 4">
    <name type="scientific">Fluoribacter gormanii</name>
    <dbReference type="NCBI Taxonomy" id="464"/>
    <lineage>
        <taxon>Bacteria</taxon>
        <taxon>Pseudomonadati</taxon>
        <taxon>Pseudomonadota</taxon>
        <taxon>Gammaproteobacteria</taxon>
        <taxon>Legionellales</taxon>
        <taxon>Legionellaceae</taxon>
        <taxon>Fluoribacter</taxon>
    </lineage>
</organism>
<evidence type="ECO:0000313" key="2">
    <source>
        <dbReference type="EMBL" id="STO24613.1"/>
    </source>
</evidence>
<dbReference type="Proteomes" id="UP000186808">
    <property type="component" value="Unassembled WGS sequence"/>
</dbReference>
<accession>A0A377GJ80</accession>
<gene>
    <name evidence="2" type="ORF">NCTC11401_01428</name>
    <name evidence="1" type="ORF">SAMN05421777_1049</name>
</gene>
<reference evidence="1 3" key="1">
    <citation type="submission" date="2017-01" db="EMBL/GenBank/DDBJ databases">
        <authorList>
            <person name="Varghese N."/>
            <person name="Submissions S."/>
        </authorList>
    </citation>
    <scope>NUCLEOTIDE SEQUENCE [LARGE SCALE GENOMIC DNA]</scope>
    <source>
        <strain evidence="1 3">ATCC 33342</strain>
    </source>
</reference>
<evidence type="ECO:0000313" key="4">
    <source>
        <dbReference type="Proteomes" id="UP000254374"/>
    </source>
</evidence>
<dbReference type="EMBL" id="UGGV01000001">
    <property type="protein sequence ID" value="STO24613.1"/>
    <property type="molecule type" value="Genomic_DNA"/>
</dbReference>
<dbReference type="Proteomes" id="UP000254374">
    <property type="component" value="Unassembled WGS sequence"/>
</dbReference>
<dbReference type="AlphaFoldDB" id="A0A377GJ80"/>
<name>A0A377GJ80_9GAMM</name>
<dbReference type="RefSeq" id="WP_154668507.1">
    <property type="nucleotide sequence ID" value="NZ_CAAAIX010000003.1"/>
</dbReference>
<reference evidence="2 4" key="2">
    <citation type="submission" date="2018-06" db="EMBL/GenBank/DDBJ databases">
        <authorList>
            <consortium name="Pathogen Informatics"/>
            <person name="Doyle S."/>
        </authorList>
    </citation>
    <scope>NUCLEOTIDE SEQUENCE [LARGE SCALE GENOMIC DNA]</scope>
    <source>
        <strain evidence="2 4">NCTC11401</strain>
    </source>
</reference>